<feature type="non-terminal residue" evidence="1">
    <location>
        <position position="1"/>
    </location>
</feature>
<dbReference type="EMBL" id="HAEA01001675">
    <property type="protein sequence ID" value="SBQ30155.1"/>
    <property type="molecule type" value="Transcribed_RNA"/>
</dbReference>
<evidence type="ECO:0000313" key="1">
    <source>
        <dbReference type="EMBL" id="SBQ30155.1"/>
    </source>
</evidence>
<name>A0A1A8D7C4_NOTKA</name>
<dbReference type="AlphaFoldDB" id="A0A1A8D7C4"/>
<sequence length="123" mass="14381">LEHCYGRCRFGAQWCVALHFHDQQFSSAAPWTAAPWEAVFTSGPWTAPEQQSRPAGIFQLISWSPSGERNVCRLQQQRVFSPRWRLPEILWLIPGCGLLLVKKQLKNLLCLRYFQLSGNFWFW</sequence>
<organism evidence="1">
    <name type="scientific">Nothobranchius kadleci</name>
    <name type="common">African annual killifish</name>
    <dbReference type="NCBI Taxonomy" id="1051664"/>
    <lineage>
        <taxon>Eukaryota</taxon>
        <taxon>Metazoa</taxon>
        <taxon>Chordata</taxon>
        <taxon>Craniata</taxon>
        <taxon>Vertebrata</taxon>
        <taxon>Euteleostomi</taxon>
        <taxon>Actinopterygii</taxon>
        <taxon>Neopterygii</taxon>
        <taxon>Teleostei</taxon>
        <taxon>Neoteleostei</taxon>
        <taxon>Acanthomorphata</taxon>
        <taxon>Ovalentaria</taxon>
        <taxon>Atherinomorphae</taxon>
        <taxon>Cyprinodontiformes</taxon>
        <taxon>Nothobranchiidae</taxon>
        <taxon>Nothobranchius</taxon>
    </lineage>
</organism>
<reference evidence="1" key="2">
    <citation type="submission" date="2016-06" db="EMBL/GenBank/DDBJ databases">
        <title>The genome of a short-lived fish provides insights into sex chromosome evolution and the genetic control of aging.</title>
        <authorList>
            <person name="Reichwald K."/>
            <person name="Felder M."/>
            <person name="Petzold A."/>
            <person name="Koch P."/>
            <person name="Groth M."/>
            <person name="Platzer M."/>
        </authorList>
    </citation>
    <scope>NUCLEOTIDE SEQUENCE</scope>
    <source>
        <tissue evidence="1">Brain</tissue>
    </source>
</reference>
<proteinExistence type="predicted"/>
<gene>
    <name evidence="1" type="primary">Nfu_g_1_017441</name>
</gene>
<accession>A0A1A8D7C4</accession>
<protein>
    <submittedName>
        <fullName evidence="1">Uncharacterized protein</fullName>
    </submittedName>
</protein>
<reference evidence="1" key="1">
    <citation type="submission" date="2016-05" db="EMBL/GenBank/DDBJ databases">
        <authorList>
            <person name="Lavstsen T."/>
            <person name="Jespersen J.S."/>
        </authorList>
    </citation>
    <scope>NUCLEOTIDE SEQUENCE</scope>
    <source>
        <tissue evidence="1">Brain</tissue>
    </source>
</reference>